<feature type="region of interest" description="Disordered" evidence="1">
    <location>
        <begin position="161"/>
        <end position="190"/>
    </location>
</feature>
<proteinExistence type="predicted"/>
<dbReference type="RefSeq" id="WP_192139964.1">
    <property type="nucleotide sequence ID" value="NZ_JACYXZ010000001.1"/>
</dbReference>
<evidence type="ECO:0000313" key="4">
    <source>
        <dbReference type="Proteomes" id="UP000616839"/>
    </source>
</evidence>
<evidence type="ECO:0000313" key="3">
    <source>
        <dbReference type="EMBL" id="MBD8868369.1"/>
    </source>
</evidence>
<feature type="chain" id="PRO_5039139044" description="Copper chaperone PCu(A)C" evidence="2">
    <location>
        <begin position="25"/>
        <end position="190"/>
    </location>
</feature>
<keyword evidence="4" id="KW-1185">Reference proteome</keyword>
<accession>A0A927K1W1</accession>
<organism evidence="3 4">
    <name type="scientific">Nocardioides donggukensis</name>
    <dbReference type="NCBI Taxonomy" id="2774019"/>
    <lineage>
        <taxon>Bacteria</taxon>
        <taxon>Bacillati</taxon>
        <taxon>Actinomycetota</taxon>
        <taxon>Actinomycetes</taxon>
        <taxon>Propionibacteriales</taxon>
        <taxon>Nocardioidaceae</taxon>
        <taxon>Nocardioides</taxon>
    </lineage>
</organism>
<evidence type="ECO:0008006" key="5">
    <source>
        <dbReference type="Google" id="ProtNLM"/>
    </source>
</evidence>
<reference evidence="3" key="1">
    <citation type="submission" date="2020-09" db="EMBL/GenBank/DDBJ databases">
        <title>Nocardioides sp. strain MJB4 16S ribosomal RNA gene Genome sequencing and assembly.</title>
        <authorList>
            <person name="Kim I."/>
        </authorList>
    </citation>
    <scope>NUCLEOTIDE SEQUENCE</scope>
    <source>
        <strain evidence="3">MJB4</strain>
    </source>
</reference>
<dbReference type="EMBL" id="JACYXZ010000001">
    <property type="protein sequence ID" value="MBD8868369.1"/>
    <property type="molecule type" value="Genomic_DNA"/>
</dbReference>
<protein>
    <recommendedName>
        <fullName evidence="5">Copper chaperone PCu(A)C</fullName>
    </recommendedName>
</protein>
<name>A0A927K1W1_9ACTN</name>
<evidence type="ECO:0000256" key="2">
    <source>
        <dbReference type="SAM" id="SignalP"/>
    </source>
</evidence>
<feature type="signal peptide" evidence="2">
    <location>
        <begin position="1"/>
        <end position="24"/>
    </location>
</feature>
<dbReference type="Proteomes" id="UP000616839">
    <property type="component" value="Unassembled WGS sequence"/>
</dbReference>
<evidence type="ECO:0000256" key="1">
    <source>
        <dbReference type="SAM" id="MobiDB-lite"/>
    </source>
</evidence>
<sequence length="190" mass="19356">MLLRNRIARVSAAGTLLLATPLLAACGSFATDQVYTPGVGTNDRDSSVDVLGAVIVATEDGEGTFVTTLVNNETAEFVDGEFTDAGDRLLSVSAPGGGLTLELERPVPIDSAGLAKLADGDGIPVEGEAVVLGSFVELELTFANADPVRIEVPVVPNNGAFAGQDGTELTPTTAEEVEASGHSGGEEAEE</sequence>
<dbReference type="PROSITE" id="PS51257">
    <property type="entry name" value="PROKAR_LIPOPROTEIN"/>
    <property type="match status" value="1"/>
</dbReference>
<gene>
    <name evidence="3" type="ORF">IE331_01925</name>
</gene>
<comment type="caution">
    <text evidence="3">The sequence shown here is derived from an EMBL/GenBank/DDBJ whole genome shotgun (WGS) entry which is preliminary data.</text>
</comment>
<dbReference type="AlphaFoldDB" id="A0A927K1W1"/>
<keyword evidence="2" id="KW-0732">Signal</keyword>